<dbReference type="CDD" id="cd04301">
    <property type="entry name" value="NAT_SF"/>
    <property type="match status" value="1"/>
</dbReference>
<sequence length="189" mass="20935">MADGNRWFGAKVVAYLGAMVRVREMEEADIEAVSAIRVRGWQAAYAGIVPQAYLDAMTVEDDAGRRREWFAHAGRESRDLVALGDRGPVGWICFGPSRIRVSGARRVGEVYALYVAPDLIGTGVGRGLLGEAHAAMTNEGFETSALWVLQDNRRARRFYERAGYAADGATQDDVYDDVTLSELRYLREL</sequence>
<evidence type="ECO:0000313" key="5">
    <source>
        <dbReference type="Proteomes" id="UP000660554"/>
    </source>
</evidence>
<keyword evidence="1" id="KW-0808">Transferase</keyword>
<dbReference type="Gene3D" id="3.40.630.30">
    <property type="match status" value="1"/>
</dbReference>
<protein>
    <submittedName>
        <fullName evidence="4">N-acetyltransferase</fullName>
    </submittedName>
</protein>
<gene>
    <name evidence="4" type="ORF">Scinn_13240</name>
</gene>
<reference evidence="5" key="1">
    <citation type="submission" date="2020-09" db="EMBL/GenBank/DDBJ databases">
        <title>Whole genome shotgun sequence of Streptomyces cinnamonensis NBRC 15873.</title>
        <authorList>
            <person name="Komaki H."/>
            <person name="Tamura T."/>
        </authorList>
    </citation>
    <scope>NUCLEOTIDE SEQUENCE [LARGE SCALE GENOMIC DNA]</scope>
    <source>
        <strain evidence="5">NBRC 15873</strain>
    </source>
</reference>
<dbReference type="PROSITE" id="PS51186">
    <property type="entry name" value="GNAT"/>
    <property type="match status" value="1"/>
</dbReference>
<dbReference type="EMBL" id="BNDV01000002">
    <property type="protein sequence ID" value="GHI11861.1"/>
    <property type="molecule type" value="Genomic_DNA"/>
</dbReference>
<dbReference type="SUPFAM" id="SSF55729">
    <property type="entry name" value="Acyl-CoA N-acyltransferases (Nat)"/>
    <property type="match status" value="1"/>
</dbReference>
<keyword evidence="2" id="KW-0012">Acyltransferase</keyword>
<dbReference type="Pfam" id="PF00583">
    <property type="entry name" value="Acetyltransf_1"/>
    <property type="match status" value="1"/>
</dbReference>
<dbReference type="PANTHER" id="PTHR43877">
    <property type="entry name" value="AMINOALKYLPHOSPHONATE N-ACETYLTRANSFERASE-RELATED-RELATED"/>
    <property type="match status" value="1"/>
</dbReference>
<keyword evidence="5" id="KW-1185">Reference proteome</keyword>
<evidence type="ECO:0000259" key="3">
    <source>
        <dbReference type="PROSITE" id="PS51186"/>
    </source>
</evidence>
<proteinExistence type="predicted"/>
<dbReference type="InterPro" id="IPR000182">
    <property type="entry name" value="GNAT_dom"/>
</dbReference>
<evidence type="ECO:0000256" key="2">
    <source>
        <dbReference type="ARBA" id="ARBA00023315"/>
    </source>
</evidence>
<dbReference type="InterPro" id="IPR016181">
    <property type="entry name" value="Acyl_CoA_acyltransferase"/>
</dbReference>
<feature type="domain" description="N-acetyltransferase" evidence="3">
    <location>
        <begin position="20"/>
        <end position="187"/>
    </location>
</feature>
<accession>A0ABQ3NGF1</accession>
<organism evidence="4 5">
    <name type="scientific">Streptomyces virginiae</name>
    <name type="common">Streptomyces cinnamonensis</name>
    <dbReference type="NCBI Taxonomy" id="1961"/>
    <lineage>
        <taxon>Bacteria</taxon>
        <taxon>Bacillati</taxon>
        <taxon>Actinomycetota</taxon>
        <taxon>Actinomycetes</taxon>
        <taxon>Kitasatosporales</taxon>
        <taxon>Streptomycetaceae</taxon>
        <taxon>Streptomyces</taxon>
    </lineage>
</organism>
<dbReference type="InterPro" id="IPR050832">
    <property type="entry name" value="Bact_Acetyltransf"/>
</dbReference>
<dbReference type="Proteomes" id="UP000660554">
    <property type="component" value="Unassembled WGS sequence"/>
</dbReference>
<evidence type="ECO:0000313" key="4">
    <source>
        <dbReference type="EMBL" id="GHI11861.1"/>
    </source>
</evidence>
<comment type="caution">
    <text evidence="4">The sequence shown here is derived from an EMBL/GenBank/DDBJ whole genome shotgun (WGS) entry which is preliminary data.</text>
</comment>
<evidence type="ECO:0000256" key="1">
    <source>
        <dbReference type="ARBA" id="ARBA00022679"/>
    </source>
</evidence>
<name>A0ABQ3NGF1_STRVG</name>